<dbReference type="InParanoid" id="A0A0D0B3Y4"/>
<dbReference type="EMBL" id="KN835186">
    <property type="protein sequence ID" value="KIK44649.1"/>
    <property type="molecule type" value="Genomic_DNA"/>
</dbReference>
<proteinExistence type="predicted"/>
<gene>
    <name evidence="1" type="ORF">CY34DRAFT_41081</name>
</gene>
<dbReference type="HOGENOM" id="CLU_2628762_0_0_1"/>
<dbReference type="OrthoDB" id="2682651at2759"/>
<dbReference type="STRING" id="930992.A0A0D0B3Y4"/>
<evidence type="ECO:0000313" key="1">
    <source>
        <dbReference type="EMBL" id="KIK44649.1"/>
    </source>
</evidence>
<organism evidence="1 2">
    <name type="scientific">Suillus luteus UH-Slu-Lm8-n1</name>
    <dbReference type="NCBI Taxonomy" id="930992"/>
    <lineage>
        <taxon>Eukaryota</taxon>
        <taxon>Fungi</taxon>
        <taxon>Dikarya</taxon>
        <taxon>Basidiomycota</taxon>
        <taxon>Agaricomycotina</taxon>
        <taxon>Agaricomycetes</taxon>
        <taxon>Agaricomycetidae</taxon>
        <taxon>Boletales</taxon>
        <taxon>Suillineae</taxon>
        <taxon>Suillaceae</taxon>
        <taxon>Suillus</taxon>
    </lineage>
</organism>
<reference evidence="1 2" key="1">
    <citation type="submission" date="2014-04" db="EMBL/GenBank/DDBJ databases">
        <authorList>
            <consortium name="DOE Joint Genome Institute"/>
            <person name="Kuo A."/>
            <person name="Ruytinx J."/>
            <person name="Rineau F."/>
            <person name="Colpaert J."/>
            <person name="Kohler A."/>
            <person name="Nagy L.G."/>
            <person name="Floudas D."/>
            <person name="Copeland A."/>
            <person name="Barry K.W."/>
            <person name="Cichocki N."/>
            <person name="Veneault-Fourrey C."/>
            <person name="LaButti K."/>
            <person name="Lindquist E.A."/>
            <person name="Lipzen A."/>
            <person name="Lundell T."/>
            <person name="Morin E."/>
            <person name="Murat C."/>
            <person name="Sun H."/>
            <person name="Tunlid A."/>
            <person name="Henrissat B."/>
            <person name="Grigoriev I.V."/>
            <person name="Hibbett D.S."/>
            <person name="Martin F."/>
            <person name="Nordberg H.P."/>
            <person name="Cantor M.N."/>
            <person name="Hua S.X."/>
        </authorList>
    </citation>
    <scope>NUCLEOTIDE SEQUENCE [LARGE SCALE GENOMIC DNA]</scope>
    <source>
        <strain evidence="1 2">UH-Slu-Lm8-n1</strain>
    </source>
</reference>
<feature type="non-terminal residue" evidence="1">
    <location>
        <position position="78"/>
    </location>
</feature>
<dbReference type="Proteomes" id="UP000054485">
    <property type="component" value="Unassembled WGS sequence"/>
</dbReference>
<keyword evidence="2" id="KW-1185">Reference proteome</keyword>
<sequence length="78" mass="8808">PSEVAQWKEVVESWECDLSSKNLFEIMTVSMMLAAVHLKLSQQEAKDLKNGLNNSLHMDISPSVLILSGMDLEEQQYV</sequence>
<protein>
    <submittedName>
        <fullName evidence="1">Uncharacterized protein</fullName>
    </submittedName>
</protein>
<evidence type="ECO:0000313" key="2">
    <source>
        <dbReference type="Proteomes" id="UP000054485"/>
    </source>
</evidence>
<accession>A0A0D0B3Y4</accession>
<dbReference type="AlphaFoldDB" id="A0A0D0B3Y4"/>
<feature type="non-terminal residue" evidence="1">
    <location>
        <position position="1"/>
    </location>
</feature>
<name>A0A0D0B3Y4_9AGAM</name>
<reference evidence="2" key="2">
    <citation type="submission" date="2015-01" db="EMBL/GenBank/DDBJ databases">
        <title>Evolutionary Origins and Diversification of the Mycorrhizal Mutualists.</title>
        <authorList>
            <consortium name="DOE Joint Genome Institute"/>
            <consortium name="Mycorrhizal Genomics Consortium"/>
            <person name="Kohler A."/>
            <person name="Kuo A."/>
            <person name="Nagy L.G."/>
            <person name="Floudas D."/>
            <person name="Copeland A."/>
            <person name="Barry K.W."/>
            <person name="Cichocki N."/>
            <person name="Veneault-Fourrey C."/>
            <person name="LaButti K."/>
            <person name="Lindquist E.A."/>
            <person name="Lipzen A."/>
            <person name="Lundell T."/>
            <person name="Morin E."/>
            <person name="Murat C."/>
            <person name="Riley R."/>
            <person name="Ohm R."/>
            <person name="Sun H."/>
            <person name="Tunlid A."/>
            <person name="Henrissat B."/>
            <person name="Grigoriev I.V."/>
            <person name="Hibbett D.S."/>
            <person name="Martin F."/>
        </authorList>
    </citation>
    <scope>NUCLEOTIDE SEQUENCE [LARGE SCALE GENOMIC DNA]</scope>
    <source>
        <strain evidence="2">UH-Slu-Lm8-n1</strain>
    </source>
</reference>